<dbReference type="InterPro" id="IPR050229">
    <property type="entry name" value="GlpE_sulfurtransferase"/>
</dbReference>
<accession>A0ABU1Z274</accession>
<name>A0ABU1Z274_9BURK</name>
<feature type="chain" id="PRO_5045291664" evidence="2">
    <location>
        <begin position="22"/>
        <end position="160"/>
    </location>
</feature>
<dbReference type="PANTHER" id="PTHR43031">
    <property type="entry name" value="FAD-DEPENDENT OXIDOREDUCTASE"/>
    <property type="match status" value="1"/>
</dbReference>
<dbReference type="SUPFAM" id="SSF52821">
    <property type="entry name" value="Rhodanese/Cell cycle control phosphatase"/>
    <property type="match status" value="1"/>
</dbReference>
<feature type="region of interest" description="Disordered" evidence="1">
    <location>
        <begin position="124"/>
        <end position="160"/>
    </location>
</feature>
<dbReference type="Gene3D" id="3.40.250.10">
    <property type="entry name" value="Rhodanese-like domain"/>
    <property type="match status" value="1"/>
</dbReference>
<keyword evidence="5" id="KW-1185">Reference proteome</keyword>
<keyword evidence="2" id="KW-0732">Signal</keyword>
<evidence type="ECO:0000313" key="5">
    <source>
        <dbReference type="Proteomes" id="UP001180536"/>
    </source>
</evidence>
<sequence>MKPLHALALATLLGLSTLAHAQPPAAAPTAAEWKYKTQRLKAAEVDALLAQPDKLLVLDLRRPDELIKYGSFPVFLNIQNRDLEKHLAYLPRDRAILTVSNHAQRAGRAGDLLAEKGYKVAGATGSEDYEQEGGKAVAHIQPPQPRAQAAEGTNVAARLP</sequence>
<reference evidence="4 5" key="1">
    <citation type="submission" date="2023-07" db="EMBL/GenBank/DDBJ databases">
        <title>Sorghum-associated microbial communities from plants grown in Nebraska, USA.</title>
        <authorList>
            <person name="Schachtman D."/>
        </authorList>
    </citation>
    <scope>NUCLEOTIDE SEQUENCE [LARGE SCALE GENOMIC DNA]</scope>
    <source>
        <strain evidence="4 5">BE310</strain>
    </source>
</reference>
<evidence type="ECO:0000256" key="2">
    <source>
        <dbReference type="SAM" id="SignalP"/>
    </source>
</evidence>
<dbReference type="InterPro" id="IPR001763">
    <property type="entry name" value="Rhodanese-like_dom"/>
</dbReference>
<dbReference type="PROSITE" id="PS50206">
    <property type="entry name" value="RHODANESE_3"/>
    <property type="match status" value="1"/>
</dbReference>
<dbReference type="PANTHER" id="PTHR43031:SF1">
    <property type="entry name" value="PYRIDINE NUCLEOTIDE-DISULPHIDE OXIDOREDUCTASE"/>
    <property type="match status" value="1"/>
</dbReference>
<feature type="signal peptide" evidence="2">
    <location>
        <begin position="1"/>
        <end position="21"/>
    </location>
</feature>
<organism evidence="4 5">
    <name type="scientific">Pelomonas aquatica</name>
    <dbReference type="NCBI Taxonomy" id="431058"/>
    <lineage>
        <taxon>Bacteria</taxon>
        <taxon>Pseudomonadati</taxon>
        <taxon>Pseudomonadota</taxon>
        <taxon>Betaproteobacteria</taxon>
        <taxon>Burkholderiales</taxon>
        <taxon>Sphaerotilaceae</taxon>
        <taxon>Roseateles</taxon>
    </lineage>
</organism>
<dbReference type="InterPro" id="IPR036873">
    <property type="entry name" value="Rhodanese-like_dom_sf"/>
</dbReference>
<feature type="domain" description="Rhodanese" evidence="3">
    <location>
        <begin position="51"/>
        <end position="138"/>
    </location>
</feature>
<evidence type="ECO:0000259" key="3">
    <source>
        <dbReference type="PROSITE" id="PS50206"/>
    </source>
</evidence>
<evidence type="ECO:0000313" key="4">
    <source>
        <dbReference type="EMBL" id="MDR7294717.1"/>
    </source>
</evidence>
<dbReference type="RefSeq" id="WP_310340275.1">
    <property type="nucleotide sequence ID" value="NZ_JAVDXQ010000001.1"/>
</dbReference>
<dbReference type="Proteomes" id="UP001180536">
    <property type="component" value="Unassembled WGS sequence"/>
</dbReference>
<protein>
    <submittedName>
        <fullName evidence="4">Rhodanese-related sulfurtransferase</fullName>
    </submittedName>
</protein>
<gene>
    <name evidence="4" type="ORF">J2X16_000038</name>
</gene>
<dbReference type="EMBL" id="JAVDXQ010000001">
    <property type="protein sequence ID" value="MDR7294717.1"/>
    <property type="molecule type" value="Genomic_DNA"/>
</dbReference>
<proteinExistence type="predicted"/>
<evidence type="ECO:0000256" key="1">
    <source>
        <dbReference type="SAM" id="MobiDB-lite"/>
    </source>
</evidence>
<comment type="caution">
    <text evidence="4">The sequence shown here is derived from an EMBL/GenBank/DDBJ whole genome shotgun (WGS) entry which is preliminary data.</text>
</comment>